<dbReference type="AlphaFoldDB" id="T0KF80"/>
<keyword evidence="2" id="KW-1185">Reference proteome</keyword>
<dbReference type="OrthoDB" id="5334088at2"/>
<organism evidence="1 2">
    <name type="scientific">Sulfurimonas hongkongensis</name>
    <dbReference type="NCBI Taxonomy" id="1172190"/>
    <lineage>
        <taxon>Bacteria</taxon>
        <taxon>Pseudomonadati</taxon>
        <taxon>Campylobacterota</taxon>
        <taxon>Epsilonproteobacteria</taxon>
        <taxon>Campylobacterales</taxon>
        <taxon>Sulfurimonadaceae</taxon>
        <taxon>Sulfurimonas</taxon>
    </lineage>
</organism>
<dbReference type="EMBL" id="AUPZ01000013">
    <property type="protein sequence ID" value="EQB35404.1"/>
    <property type="molecule type" value="Genomic_DNA"/>
</dbReference>
<evidence type="ECO:0000313" key="1">
    <source>
        <dbReference type="EMBL" id="EQB35404.1"/>
    </source>
</evidence>
<dbReference type="PATRIC" id="fig|1172190.3.peg.1727"/>
<evidence type="ECO:0000313" key="2">
    <source>
        <dbReference type="Proteomes" id="UP000015520"/>
    </source>
</evidence>
<dbReference type="RefSeq" id="WP_021288042.1">
    <property type="nucleotide sequence ID" value="NZ_AUPZ01000013.1"/>
</dbReference>
<reference evidence="1 2" key="1">
    <citation type="submission" date="2013-07" db="EMBL/GenBank/DDBJ databases">
        <title>Sulfurimonas hongkongensis AST-10 Genome Sequencing.</title>
        <authorList>
            <person name="Cai L."/>
            <person name="Zhang T."/>
        </authorList>
    </citation>
    <scope>NUCLEOTIDE SEQUENCE [LARGE SCALE GENOMIC DNA]</scope>
    <source>
        <strain evidence="1 2">AST-10</strain>
    </source>
</reference>
<dbReference type="eggNOG" id="ENOG50319DT">
    <property type="taxonomic scope" value="Bacteria"/>
</dbReference>
<comment type="caution">
    <text evidence="1">The sequence shown here is derived from an EMBL/GenBank/DDBJ whole genome shotgun (WGS) entry which is preliminary data.</text>
</comment>
<gene>
    <name evidence="1" type="ORF">M947_08970</name>
</gene>
<dbReference type="Proteomes" id="UP000015520">
    <property type="component" value="Unassembled WGS sequence"/>
</dbReference>
<dbReference type="STRING" id="1172190.M947_08970"/>
<accession>T0KF80</accession>
<protein>
    <submittedName>
        <fullName evidence="1">Uncharacterized protein</fullName>
    </submittedName>
</protein>
<proteinExistence type="predicted"/>
<sequence>MSLDGLKQKVLKAQESADIASLYVLEQKAQDSFDEDALQAFYANILDLALERLTDVLESHRSMNINEVQDFATLRALYEYAMEHYHAGDISDASALFEVLSGLTKDDGFSSSLKLHSIASSKGISLDDFMDNIADIDATQKAGKFYISMFKKEAQKLLSDSKCDGSKK</sequence>
<name>T0KF80_9BACT</name>